<comment type="caution">
    <text evidence="2">The sequence shown here is derived from an EMBL/GenBank/DDBJ whole genome shotgun (WGS) entry which is preliminary data.</text>
</comment>
<name>A0ABS3YYU9_9BACT</name>
<feature type="transmembrane region" description="Helical" evidence="1">
    <location>
        <begin position="16"/>
        <end position="34"/>
    </location>
</feature>
<proteinExistence type="predicted"/>
<feature type="transmembrane region" description="Helical" evidence="1">
    <location>
        <begin position="46"/>
        <end position="63"/>
    </location>
</feature>
<dbReference type="RefSeq" id="WP_209141158.1">
    <property type="nucleotide sequence ID" value="NZ_JAGHKO010000005.1"/>
</dbReference>
<accession>A0ABS3YYU9</accession>
<keyword evidence="1" id="KW-0472">Membrane</keyword>
<evidence type="ECO:0000256" key="1">
    <source>
        <dbReference type="SAM" id="Phobius"/>
    </source>
</evidence>
<organism evidence="2 3">
    <name type="scientific">Niastella soli</name>
    <dbReference type="NCBI Taxonomy" id="2821487"/>
    <lineage>
        <taxon>Bacteria</taxon>
        <taxon>Pseudomonadati</taxon>
        <taxon>Bacteroidota</taxon>
        <taxon>Chitinophagia</taxon>
        <taxon>Chitinophagales</taxon>
        <taxon>Chitinophagaceae</taxon>
        <taxon>Niastella</taxon>
    </lineage>
</organism>
<reference evidence="2 3" key="1">
    <citation type="submission" date="2021-03" db="EMBL/GenBank/DDBJ databases">
        <title>Assistant Professor.</title>
        <authorList>
            <person name="Huq M.A."/>
        </authorList>
    </citation>
    <scope>NUCLEOTIDE SEQUENCE [LARGE SCALE GENOMIC DNA]</scope>
    <source>
        <strain evidence="2 3">MAH-29</strain>
    </source>
</reference>
<sequence>MSYKPLIIRQSKKKQWRFVILTGLMILWYFIGPYEKTRIIYKQNPTFTIILGIIIFGCFFHFLNELVKRKAEIILTKDGIELRDKGFFEWSTIESFSTLYDHYSENHREDLVLHFKEFADLKFEISYLEKNKEELVDLIMQYKGSASLFFVGHNS</sequence>
<protein>
    <submittedName>
        <fullName evidence="2">Uncharacterized protein</fullName>
    </submittedName>
</protein>
<keyword evidence="1" id="KW-0812">Transmembrane</keyword>
<evidence type="ECO:0000313" key="2">
    <source>
        <dbReference type="EMBL" id="MBO9203105.1"/>
    </source>
</evidence>
<gene>
    <name evidence="2" type="ORF">J7I42_22635</name>
</gene>
<keyword evidence="1" id="KW-1133">Transmembrane helix</keyword>
<dbReference type="EMBL" id="JAGHKO010000005">
    <property type="protein sequence ID" value="MBO9203105.1"/>
    <property type="molecule type" value="Genomic_DNA"/>
</dbReference>
<evidence type="ECO:0000313" key="3">
    <source>
        <dbReference type="Proteomes" id="UP000677244"/>
    </source>
</evidence>
<dbReference type="Proteomes" id="UP000677244">
    <property type="component" value="Unassembled WGS sequence"/>
</dbReference>
<keyword evidence="3" id="KW-1185">Reference proteome</keyword>